<evidence type="ECO:0000313" key="1">
    <source>
        <dbReference type="EMBL" id="AHI52924.1"/>
    </source>
</evidence>
<protein>
    <submittedName>
        <fullName evidence="1">Uncharacterized protein</fullName>
    </submittedName>
</protein>
<dbReference type="KEGG" id="scq:SCULI_v1c05830"/>
<dbReference type="OrthoDB" id="398931at2"/>
<proteinExistence type="predicted"/>
<dbReference type="STRING" id="1276246.SCULI_v1c05830"/>
<dbReference type="EMBL" id="CP006681">
    <property type="protein sequence ID" value="AHI52924.1"/>
    <property type="molecule type" value="Genomic_DNA"/>
</dbReference>
<gene>
    <name evidence="1" type="ORF">SCULI_v1c05830</name>
</gene>
<keyword evidence="2" id="KW-1185">Reference proteome</keyword>
<dbReference type="HOGENOM" id="CLU_2423739_0_0_14"/>
<evidence type="ECO:0000313" key="2">
    <source>
        <dbReference type="Proteomes" id="UP000019267"/>
    </source>
</evidence>
<dbReference type="Proteomes" id="UP000019267">
    <property type="component" value="Chromosome"/>
</dbReference>
<accession>W6AGV7</accession>
<reference evidence="1 2" key="1">
    <citation type="journal article" date="2014" name="Genome Biol. Evol.">
        <title>Molecular evolution of the substrate utilization strategies and putative virulence factors in mosquito-associated Spiroplasma species.</title>
        <authorList>
            <person name="Chang T.H."/>
            <person name="Lo W.S."/>
            <person name="Ku C."/>
            <person name="Chen L.L."/>
            <person name="Kuo C.H."/>
        </authorList>
    </citation>
    <scope>NUCLEOTIDE SEQUENCE [LARGE SCALE GENOMIC DNA]</scope>
    <source>
        <strain evidence="1">AES-1</strain>
    </source>
</reference>
<dbReference type="RefSeq" id="WP_025363160.1">
    <property type="nucleotide sequence ID" value="NZ_CP006681.1"/>
</dbReference>
<organism evidence="1 2">
    <name type="scientific">Spiroplasma culicicola AES-1</name>
    <dbReference type="NCBI Taxonomy" id="1276246"/>
    <lineage>
        <taxon>Bacteria</taxon>
        <taxon>Bacillati</taxon>
        <taxon>Mycoplasmatota</taxon>
        <taxon>Mollicutes</taxon>
        <taxon>Entomoplasmatales</taxon>
        <taxon>Spiroplasmataceae</taxon>
        <taxon>Spiroplasma</taxon>
    </lineage>
</organism>
<dbReference type="PATRIC" id="fig|1276246.3.peg.582"/>
<name>W6AGV7_9MOLU</name>
<sequence length="93" mass="10996">MGYYYRHEFKFSTHAIQRIKQRLNLGDEKDEFKLKEIVLDLIEKSTEMFETSKNIYIHTKKANLYFVITKPDKVIVTATPISAIKQLSLIENE</sequence>
<dbReference type="AlphaFoldDB" id="W6AGV7"/>